<keyword evidence="2 5" id="KW-0808">Transferase</keyword>
<comment type="caution">
    <text evidence="5">The sequence shown here is derived from an EMBL/GenBank/DDBJ whole genome shotgun (WGS) entry which is preliminary data.</text>
</comment>
<dbReference type="SUPFAM" id="SSF53756">
    <property type="entry name" value="UDP-Glycosyltransferase/glycogen phosphorylase"/>
    <property type="match status" value="1"/>
</dbReference>
<dbReference type="CDD" id="cd03811">
    <property type="entry name" value="GT4_GT28_WabH-like"/>
    <property type="match status" value="1"/>
</dbReference>
<dbReference type="InterPro" id="IPR001296">
    <property type="entry name" value="Glyco_trans_1"/>
</dbReference>
<dbReference type="Proteomes" id="UP000030980">
    <property type="component" value="Unassembled WGS sequence"/>
</dbReference>
<reference evidence="5 6" key="1">
    <citation type="submission" date="2014-11" db="EMBL/GenBank/DDBJ databases">
        <title>Genome sequence of Pseudomonas tuomuerensis JCM 14085.</title>
        <authorList>
            <person name="Shin S.-K."/>
            <person name="Yi H."/>
        </authorList>
    </citation>
    <scope>NUCLEOTIDE SEQUENCE [LARGE SCALE GENOMIC DNA]</scope>
    <source>
        <strain evidence="5 6">JCM 14085</strain>
    </source>
</reference>
<dbReference type="Pfam" id="PF00534">
    <property type="entry name" value="Glycos_transf_1"/>
    <property type="match status" value="1"/>
</dbReference>
<evidence type="ECO:0000256" key="2">
    <source>
        <dbReference type="ARBA" id="ARBA00022679"/>
    </source>
</evidence>
<dbReference type="OrthoDB" id="9777346at2"/>
<dbReference type="GO" id="GO:0016757">
    <property type="term" value="F:glycosyltransferase activity"/>
    <property type="evidence" value="ECO:0007669"/>
    <property type="project" value="UniProtKB-KW"/>
</dbReference>
<dbReference type="EMBL" id="JTAK01000005">
    <property type="protein sequence ID" value="KHO64214.1"/>
    <property type="molecule type" value="Genomic_DNA"/>
</dbReference>
<dbReference type="AlphaFoldDB" id="A0A0B3BU72"/>
<dbReference type="Gene3D" id="3.40.50.2000">
    <property type="entry name" value="Glycogen Phosphorylase B"/>
    <property type="match status" value="2"/>
</dbReference>
<feature type="domain" description="Glycosyl transferase family 1" evidence="3">
    <location>
        <begin position="175"/>
        <end position="318"/>
    </location>
</feature>
<sequence length="346" mass="37777">MRILFIHKDFPLDGGVEQVHRRLAAQFARDGHEVGFFVINGDPVPDWPTFAGTGSVSGSWLRLRHLIRQGVTHLIAAKEQANLCAWLASLGTDCQVIYSRHATLECTGQRLSPRLLGWLYSLYLLGGGRAVAVSEPLVQTLSRRLLWRRERLHHCPNAVIGDELQELADQPPPCPLPERYLLAVGRLAPEKGFDVLLEAYALASRQASLPALVIVGAGPEKDALQAQAVQLSIAAHVHFTGFLGNPYPLFRAARLFVLSSRHEGMPTALIEALALGVPVVATDCETGPRELLDQGRLGMLVRPDDPRALAAGLLRALGARSAAADASILRFHGRQAAQAFYQVWNQ</sequence>
<keyword evidence="1" id="KW-0328">Glycosyltransferase</keyword>
<dbReference type="PANTHER" id="PTHR12526:SF510">
    <property type="entry name" value="D-INOSITOL 3-PHOSPHATE GLYCOSYLTRANSFERASE"/>
    <property type="match status" value="1"/>
</dbReference>
<dbReference type="STRING" id="706570.PT85_13345"/>
<gene>
    <name evidence="5" type="ORF">PT85_13345</name>
</gene>
<dbReference type="InterPro" id="IPR028098">
    <property type="entry name" value="Glyco_trans_4-like_N"/>
</dbReference>
<proteinExistence type="predicted"/>
<accession>A0A0B3BU72</accession>
<dbReference type="Pfam" id="PF13439">
    <property type="entry name" value="Glyco_transf_4"/>
    <property type="match status" value="1"/>
</dbReference>
<name>A0A0B3BU72_9PSED</name>
<evidence type="ECO:0000313" key="6">
    <source>
        <dbReference type="Proteomes" id="UP000030980"/>
    </source>
</evidence>
<evidence type="ECO:0000259" key="3">
    <source>
        <dbReference type="Pfam" id="PF00534"/>
    </source>
</evidence>
<evidence type="ECO:0000256" key="1">
    <source>
        <dbReference type="ARBA" id="ARBA00022676"/>
    </source>
</evidence>
<protein>
    <submittedName>
        <fullName evidence="5">Glycosyl transferase family 1</fullName>
    </submittedName>
</protein>
<keyword evidence="6" id="KW-1185">Reference proteome</keyword>
<organism evidence="5 6">
    <name type="scientific">Pseudomonas flexibilis</name>
    <dbReference type="NCBI Taxonomy" id="706570"/>
    <lineage>
        <taxon>Bacteria</taxon>
        <taxon>Pseudomonadati</taxon>
        <taxon>Pseudomonadota</taxon>
        <taxon>Gammaproteobacteria</taxon>
        <taxon>Pseudomonadales</taxon>
        <taxon>Pseudomonadaceae</taxon>
        <taxon>Pseudomonas</taxon>
    </lineage>
</organism>
<evidence type="ECO:0000313" key="5">
    <source>
        <dbReference type="EMBL" id="KHO64214.1"/>
    </source>
</evidence>
<evidence type="ECO:0000259" key="4">
    <source>
        <dbReference type="Pfam" id="PF13439"/>
    </source>
</evidence>
<feature type="domain" description="Glycosyltransferase subfamily 4-like N-terminal" evidence="4">
    <location>
        <begin position="14"/>
        <end position="159"/>
    </location>
</feature>
<dbReference type="PANTHER" id="PTHR12526">
    <property type="entry name" value="GLYCOSYLTRANSFERASE"/>
    <property type="match status" value="1"/>
</dbReference>